<dbReference type="PANTHER" id="PTHR12358">
    <property type="entry name" value="SPHINGOSINE KINASE"/>
    <property type="match status" value="1"/>
</dbReference>
<keyword evidence="11" id="KW-0594">Phospholipid biosynthesis</keyword>
<sequence>MKKAMVIINPSSGKEKSRQYLPHLQEVLQPFYNELAIKETQKEGDAVSFAKEACMNKYEAVITMGGDGTISETINGLGEQEHVPALGIIPFGTINDFARALHIPLEPIAAIDLLSKQFIKEVDIGKINNGYFMNVLAIGAIAEASYTVTADQKTKLGPIAYFVEGVKALIRKTPFEFRIEHDSGAWEGKAYLMVAALTNSVGGFESLEPNAEVNDGKLHVFIIKEISFQKIFKIIPSLLKGELKHNDQVEYIRTSRLAVTSPEKLAVNIDGDEGVLLPIQVQVLKNHLSVFVPPLRE</sequence>
<dbReference type="GO" id="GO:0005524">
    <property type="term" value="F:ATP binding"/>
    <property type="evidence" value="ECO:0007669"/>
    <property type="project" value="UniProtKB-KW"/>
</dbReference>
<comment type="caution">
    <text evidence="14">The sequence shown here is derived from an EMBL/GenBank/DDBJ whole genome shotgun (WGS) entry which is preliminary data.</text>
</comment>
<dbReference type="NCBIfam" id="TIGR00147">
    <property type="entry name" value="YegS/Rv2252/BmrU family lipid kinase"/>
    <property type="match status" value="1"/>
</dbReference>
<evidence type="ECO:0000313" key="14">
    <source>
        <dbReference type="EMBL" id="RFU67392.1"/>
    </source>
</evidence>
<dbReference type="OrthoDB" id="142078at2"/>
<dbReference type="Gene3D" id="2.60.200.40">
    <property type="match status" value="1"/>
</dbReference>
<dbReference type="GO" id="GO:0005886">
    <property type="term" value="C:plasma membrane"/>
    <property type="evidence" value="ECO:0007669"/>
    <property type="project" value="TreeGrafter"/>
</dbReference>
<dbReference type="InterPro" id="IPR045540">
    <property type="entry name" value="YegS/DAGK_C"/>
</dbReference>
<dbReference type="InterPro" id="IPR001206">
    <property type="entry name" value="Diacylglycerol_kinase_cat_dom"/>
</dbReference>
<evidence type="ECO:0000313" key="15">
    <source>
        <dbReference type="Proteomes" id="UP000264541"/>
    </source>
</evidence>
<keyword evidence="9" id="KW-0460">Magnesium</keyword>
<proteinExistence type="inferred from homology"/>
<dbReference type="AlphaFoldDB" id="A0A372LL05"/>
<keyword evidence="8" id="KW-0067">ATP-binding</keyword>
<reference evidence="14 15" key="1">
    <citation type="submission" date="2018-08" db="EMBL/GenBank/DDBJ databases">
        <title>Bacillus chawlae sp. nov., Bacillus glennii sp. nov., and Bacillus saganii sp. nov. Isolated from the Vehicle Assembly Building at Kennedy Space Center where the Viking Spacecraft were Assembled.</title>
        <authorList>
            <person name="Seuylemezian A."/>
            <person name="Vaishampayan P."/>
        </authorList>
    </citation>
    <scope>NUCLEOTIDE SEQUENCE [LARGE SCALE GENOMIC DNA]</scope>
    <source>
        <strain evidence="14 15">V47-23a</strain>
    </source>
</reference>
<keyword evidence="6" id="KW-0547">Nucleotide-binding</keyword>
<name>A0A372LL05_9BACI</name>
<comment type="similarity">
    <text evidence="2">Belongs to the diacylglycerol/lipid kinase family.</text>
</comment>
<keyword evidence="10" id="KW-0443">Lipid metabolism</keyword>
<dbReference type="SUPFAM" id="SSF111331">
    <property type="entry name" value="NAD kinase/diacylglycerol kinase-like"/>
    <property type="match status" value="1"/>
</dbReference>
<keyword evidence="15" id="KW-1185">Reference proteome</keyword>
<evidence type="ECO:0000256" key="2">
    <source>
        <dbReference type="ARBA" id="ARBA00005983"/>
    </source>
</evidence>
<keyword evidence="4" id="KW-0808">Transferase</keyword>
<evidence type="ECO:0000256" key="4">
    <source>
        <dbReference type="ARBA" id="ARBA00022679"/>
    </source>
</evidence>
<keyword evidence="5" id="KW-0479">Metal-binding</keyword>
<keyword evidence="3" id="KW-0444">Lipid biosynthesis</keyword>
<accession>A0A372LL05</accession>
<evidence type="ECO:0000256" key="3">
    <source>
        <dbReference type="ARBA" id="ARBA00022516"/>
    </source>
</evidence>
<keyword evidence="7 14" id="KW-0418">Kinase</keyword>
<dbReference type="InterPro" id="IPR050187">
    <property type="entry name" value="Lipid_Phosphate_FormReg"/>
</dbReference>
<organism evidence="14 15">
    <name type="scientific">Peribacillus saganii</name>
    <dbReference type="NCBI Taxonomy" id="2303992"/>
    <lineage>
        <taxon>Bacteria</taxon>
        <taxon>Bacillati</taxon>
        <taxon>Bacillota</taxon>
        <taxon>Bacilli</taxon>
        <taxon>Bacillales</taxon>
        <taxon>Bacillaceae</taxon>
        <taxon>Peribacillus</taxon>
    </lineage>
</organism>
<evidence type="ECO:0000256" key="5">
    <source>
        <dbReference type="ARBA" id="ARBA00022723"/>
    </source>
</evidence>
<evidence type="ECO:0000256" key="10">
    <source>
        <dbReference type="ARBA" id="ARBA00023098"/>
    </source>
</evidence>
<dbReference type="Gene3D" id="3.40.50.10330">
    <property type="entry name" value="Probable inorganic polyphosphate/atp-NAD kinase, domain 1"/>
    <property type="match status" value="1"/>
</dbReference>
<dbReference type="PROSITE" id="PS50146">
    <property type="entry name" value="DAGK"/>
    <property type="match status" value="1"/>
</dbReference>
<dbReference type="Pfam" id="PF19279">
    <property type="entry name" value="YegS_C"/>
    <property type="match status" value="1"/>
</dbReference>
<evidence type="ECO:0000256" key="1">
    <source>
        <dbReference type="ARBA" id="ARBA00001946"/>
    </source>
</evidence>
<dbReference type="GO" id="GO:0008654">
    <property type="term" value="P:phospholipid biosynthetic process"/>
    <property type="evidence" value="ECO:0007669"/>
    <property type="project" value="UniProtKB-KW"/>
</dbReference>
<dbReference type="GO" id="GO:0046872">
    <property type="term" value="F:metal ion binding"/>
    <property type="evidence" value="ECO:0007669"/>
    <property type="project" value="UniProtKB-KW"/>
</dbReference>
<dbReference type="EMBL" id="QVTE01000044">
    <property type="protein sequence ID" value="RFU67392.1"/>
    <property type="molecule type" value="Genomic_DNA"/>
</dbReference>
<dbReference type="InterPro" id="IPR016064">
    <property type="entry name" value="NAD/diacylglycerol_kinase_sf"/>
</dbReference>
<evidence type="ECO:0000259" key="13">
    <source>
        <dbReference type="PROSITE" id="PS50146"/>
    </source>
</evidence>
<dbReference type="SMART" id="SM00046">
    <property type="entry name" value="DAGKc"/>
    <property type="match status" value="1"/>
</dbReference>
<protein>
    <submittedName>
        <fullName evidence="14">Diacylglycerol kinase family lipid kinase</fullName>
    </submittedName>
</protein>
<evidence type="ECO:0000256" key="12">
    <source>
        <dbReference type="ARBA" id="ARBA00023264"/>
    </source>
</evidence>
<dbReference type="RefSeq" id="WP_117327557.1">
    <property type="nucleotide sequence ID" value="NZ_QVTE01000044.1"/>
</dbReference>
<evidence type="ECO:0000256" key="11">
    <source>
        <dbReference type="ARBA" id="ARBA00023209"/>
    </source>
</evidence>
<comment type="cofactor">
    <cofactor evidence="1">
        <name>Mg(2+)</name>
        <dbReference type="ChEBI" id="CHEBI:18420"/>
    </cofactor>
</comment>
<evidence type="ECO:0000256" key="7">
    <source>
        <dbReference type="ARBA" id="ARBA00022777"/>
    </source>
</evidence>
<dbReference type="InterPro" id="IPR005218">
    <property type="entry name" value="Diacylglycerol/lipid_kinase"/>
</dbReference>
<keyword evidence="12" id="KW-1208">Phospholipid metabolism</keyword>
<dbReference type="InterPro" id="IPR017438">
    <property type="entry name" value="ATP-NAD_kinase_N"/>
</dbReference>
<dbReference type="Pfam" id="PF00781">
    <property type="entry name" value="DAGK_cat"/>
    <property type="match status" value="1"/>
</dbReference>
<evidence type="ECO:0000256" key="9">
    <source>
        <dbReference type="ARBA" id="ARBA00022842"/>
    </source>
</evidence>
<dbReference type="GO" id="GO:0004143">
    <property type="term" value="F:ATP-dependent diacylglycerol kinase activity"/>
    <property type="evidence" value="ECO:0007669"/>
    <property type="project" value="TreeGrafter"/>
</dbReference>
<feature type="domain" description="DAGKc" evidence="13">
    <location>
        <begin position="1"/>
        <end position="131"/>
    </location>
</feature>
<dbReference type="Proteomes" id="UP000264541">
    <property type="component" value="Unassembled WGS sequence"/>
</dbReference>
<evidence type="ECO:0000256" key="6">
    <source>
        <dbReference type="ARBA" id="ARBA00022741"/>
    </source>
</evidence>
<evidence type="ECO:0000256" key="8">
    <source>
        <dbReference type="ARBA" id="ARBA00022840"/>
    </source>
</evidence>
<gene>
    <name evidence="14" type="ORF">D0469_15090</name>
</gene>
<dbReference type="PANTHER" id="PTHR12358:SF106">
    <property type="entry name" value="LIPID KINASE YEGS"/>
    <property type="match status" value="1"/>
</dbReference>